<reference evidence="3 4" key="1">
    <citation type="journal article" date="2020" name="Biotechnol. Biofuels">
        <title>New insights from the biogas microbiome by comprehensive genome-resolved metagenomics of nearly 1600 species originating from multiple anaerobic digesters.</title>
        <authorList>
            <person name="Campanaro S."/>
            <person name="Treu L."/>
            <person name="Rodriguez-R L.M."/>
            <person name="Kovalovszki A."/>
            <person name="Ziels R.M."/>
            <person name="Maus I."/>
            <person name="Zhu X."/>
            <person name="Kougias P.G."/>
            <person name="Basile A."/>
            <person name="Luo G."/>
            <person name="Schluter A."/>
            <person name="Konstantinidis K.T."/>
            <person name="Angelidaki I."/>
        </authorList>
    </citation>
    <scope>NUCLEOTIDE SEQUENCE [LARGE SCALE GENOMIC DNA]</scope>
    <source>
        <strain evidence="3">AS06rmzACSIP_65</strain>
    </source>
</reference>
<dbReference type="EMBL" id="JAAZBX010000004">
    <property type="protein sequence ID" value="NLD25279.1"/>
    <property type="molecule type" value="Genomic_DNA"/>
</dbReference>
<dbReference type="GO" id="GO:0016757">
    <property type="term" value="F:glycosyltransferase activity"/>
    <property type="evidence" value="ECO:0007669"/>
    <property type="project" value="InterPro"/>
</dbReference>
<dbReference type="PANTHER" id="PTHR45947">
    <property type="entry name" value="SULFOQUINOVOSYL TRANSFERASE SQD2"/>
    <property type="match status" value="1"/>
</dbReference>
<evidence type="ECO:0000259" key="2">
    <source>
        <dbReference type="Pfam" id="PF13439"/>
    </source>
</evidence>
<keyword evidence="3" id="KW-0808">Transferase</keyword>
<dbReference type="InterPro" id="IPR001296">
    <property type="entry name" value="Glyco_trans_1"/>
</dbReference>
<proteinExistence type="predicted"/>
<dbReference type="Proteomes" id="UP000545876">
    <property type="component" value="Unassembled WGS sequence"/>
</dbReference>
<protein>
    <submittedName>
        <fullName evidence="3">Glycosyltransferase family 4 protein</fullName>
    </submittedName>
</protein>
<gene>
    <name evidence="3" type="ORF">GX656_01400</name>
</gene>
<dbReference type="Pfam" id="PF00534">
    <property type="entry name" value="Glycos_transf_1"/>
    <property type="match status" value="1"/>
</dbReference>
<dbReference type="InterPro" id="IPR028098">
    <property type="entry name" value="Glyco_trans_4-like_N"/>
</dbReference>
<comment type="caution">
    <text evidence="3">The sequence shown here is derived from an EMBL/GenBank/DDBJ whole genome shotgun (WGS) entry which is preliminary data.</text>
</comment>
<evidence type="ECO:0000313" key="4">
    <source>
        <dbReference type="Proteomes" id="UP000545876"/>
    </source>
</evidence>
<dbReference type="Pfam" id="PF13439">
    <property type="entry name" value="Glyco_transf_4"/>
    <property type="match status" value="1"/>
</dbReference>
<sequence>MKDILVFSAFYKPHLGGVEKYVENFYKRLSNHKVTVVTSKYDKSLKKKEKDENLNIVRVDSIQILKDKYYIPTLKGFKEVKKLIRDSKESNTEIHTHTRFYLNNFLATLLARKYKVNHYHFEHGSSFVQDGSSIVRLFACIFDQTLGKYILAKSDLVFPISEGVRKFLNKNYKNIKFGPTLYNSYDFKGREYKNSAKPTNPKLLFVGRLVKSKGVYELVEAAKILKEDGFSFTLTFIGDGSEKDSLTKYIEDNNLNKHIILKGKLPYTETQSEFPKYDIFINPSYTEGLPTTVLEALFNNLLIIATDVGGTNEIIPKKLLMNREKLSPHNLAEHIKDTFNRWEELKLKYKDIYKEDKKKFSWEENIKKYLDS</sequence>
<name>A0A847CZW7_9BACT</name>
<dbReference type="PANTHER" id="PTHR45947:SF15">
    <property type="entry name" value="TEICHURONIC ACID BIOSYNTHESIS GLYCOSYLTRANSFERASE TUAC-RELATED"/>
    <property type="match status" value="1"/>
</dbReference>
<dbReference type="SUPFAM" id="SSF53756">
    <property type="entry name" value="UDP-Glycosyltransferase/glycogen phosphorylase"/>
    <property type="match status" value="1"/>
</dbReference>
<evidence type="ECO:0000313" key="3">
    <source>
        <dbReference type="EMBL" id="NLD25279.1"/>
    </source>
</evidence>
<dbReference type="AlphaFoldDB" id="A0A847CZW7"/>
<organism evidence="3 4">
    <name type="scientific">Candidatus Dojkabacteria bacterium</name>
    <dbReference type="NCBI Taxonomy" id="2099670"/>
    <lineage>
        <taxon>Bacteria</taxon>
        <taxon>Candidatus Dojkabacteria</taxon>
    </lineage>
</organism>
<dbReference type="Gene3D" id="3.40.50.2000">
    <property type="entry name" value="Glycogen Phosphorylase B"/>
    <property type="match status" value="2"/>
</dbReference>
<feature type="domain" description="Glycosyltransferase subfamily 4-like N-terminal" evidence="2">
    <location>
        <begin position="16"/>
        <end position="173"/>
    </location>
</feature>
<dbReference type="InterPro" id="IPR050194">
    <property type="entry name" value="Glycosyltransferase_grp1"/>
</dbReference>
<accession>A0A847CZW7</accession>
<evidence type="ECO:0000259" key="1">
    <source>
        <dbReference type="Pfam" id="PF00534"/>
    </source>
</evidence>
<feature type="domain" description="Glycosyl transferase family 1" evidence="1">
    <location>
        <begin position="194"/>
        <end position="358"/>
    </location>
</feature>